<name>A0ACC2UGA9_9FUNG</name>
<dbReference type="Proteomes" id="UP001165960">
    <property type="component" value="Unassembled WGS sequence"/>
</dbReference>
<sequence>MYLEPVGSKFNKHYFISKLVMRVLCVAEKPSQAKEIAYKISDGSCTNATFRSWISSRGTGNGTAARQERFSPSRS</sequence>
<evidence type="ECO:0000313" key="2">
    <source>
        <dbReference type="Proteomes" id="UP001165960"/>
    </source>
</evidence>
<keyword evidence="2" id="KW-1185">Reference proteome</keyword>
<dbReference type="EMBL" id="QTSX02000739">
    <property type="protein sequence ID" value="KAJ9085942.1"/>
    <property type="molecule type" value="Genomic_DNA"/>
</dbReference>
<accession>A0ACC2UGA9</accession>
<evidence type="ECO:0000313" key="1">
    <source>
        <dbReference type="EMBL" id="KAJ9085942.1"/>
    </source>
</evidence>
<organism evidence="1 2">
    <name type="scientific">Entomophthora muscae</name>
    <dbReference type="NCBI Taxonomy" id="34485"/>
    <lineage>
        <taxon>Eukaryota</taxon>
        <taxon>Fungi</taxon>
        <taxon>Fungi incertae sedis</taxon>
        <taxon>Zoopagomycota</taxon>
        <taxon>Entomophthoromycotina</taxon>
        <taxon>Entomophthoromycetes</taxon>
        <taxon>Entomophthorales</taxon>
        <taxon>Entomophthoraceae</taxon>
        <taxon>Entomophthora</taxon>
    </lineage>
</organism>
<protein>
    <submittedName>
        <fullName evidence="1">Uncharacterized protein</fullName>
    </submittedName>
</protein>
<gene>
    <name evidence="1" type="ORF">DSO57_1009268</name>
</gene>
<comment type="caution">
    <text evidence="1">The sequence shown here is derived from an EMBL/GenBank/DDBJ whole genome shotgun (WGS) entry which is preliminary data.</text>
</comment>
<proteinExistence type="predicted"/>
<reference evidence="1" key="1">
    <citation type="submission" date="2022-04" db="EMBL/GenBank/DDBJ databases">
        <title>Genome of the entomopathogenic fungus Entomophthora muscae.</title>
        <authorList>
            <person name="Elya C."/>
            <person name="Lovett B.R."/>
            <person name="Lee E."/>
            <person name="Macias A.M."/>
            <person name="Hajek A.E."/>
            <person name="De Bivort B.L."/>
            <person name="Kasson M.T."/>
            <person name="De Fine Licht H.H."/>
            <person name="Stajich J.E."/>
        </authorList>
    </citation>
    <scope>NUCLEOTIDE SEQUENCE</scope>
    <source>
        <strain evidence="1">Berkeley</strain>
    </source>
</reference>